<dbReference type="Pfam" id="PF00335">
    <property type="entry name" value="Tetraspanin"/>
    <property type="match status" value="1"/>
</dbReference>
<evidence type="ECO:0000256" key="3">
    <source>
        <dbReference type="ARBA" id="ARBA00022989"/>
    </source>
</evidence>
<evidence type="ECO:0000256" key="2">
    <source>
        <dbReference type="ARBA" id="ARBA00022692"/>
    </source>
</evidence>
<dbReference type="InterPro" id="IPR018499">
    <property type="entry name" value="Tetraspanin/Peripherin"/>
</dbReference>
<evidence type="ECO:0000256" key="5">
    <source>
        <dbReference type="SAM" id="Phobius"/>
    </source>
</evidence>
<reference evidence="6" key="1">
    <citation type="submission" date="2025-08" db="UniProtKB">
        <authorList>
            <consortium name="Ensembl"/>
        </authorList>
    </citation>
    <scope>IDENTIFICATION</scope>
</reference>
<keyword evidence="3 5" id="KW-1133">Transmembrane helix</keyword>
<organism evidence="6 7">
    <name type="scientific">Neogobius melanostomus</name>
    <name type="common">round goby</name>
    <dbReference type="NCBI Taxonomy" id="47308"/>
    <lineage>
        <taxon>Eukaryota</taxon>
        <taxon>Metazoa</taxon>
        <taxon>Chordata</taxon>
        <taxon>Craniata</taxon>
        <taxon>Vertebrata</taxon>
        <taxon>Euteleostomi</taxon>
        <taxon>Actinopterygii</taxon>
        <taxon>Neopterygii</taxon>
        <taxon>Teleostei</taxon>
        <taxon>Neoteleostei</taxon>
        <taxon>Acanthomorphata</taxon>
        <taxon>Gobiaria</taxon>
        <taxon>Gobiiformes</taxon>
        <taxon>Gobioidei</taxon>
        <taxon>Gobiidae</taxon>
        <taxon>Benthophilinae</taxon>
        <taxon>Neogobiini</taxon>
        <taxon>Neogobius</taxon>
    </lineage>
</organism>
<reference evidence="6" key="2">
    <citation type="submission" date="2025-09" db="UniProtKB">
        <authorList>
            <consortium name="Ensembl"/>
        </authorList>
    </citation>
    <scope>IDENTIFICATION</scope>
</reference>
<sequence>MGTLNPCVKRGFITVASLIAIVSSLLLAITLFSHGYFHEDEEIEKVLPGIQVMYATSIITILLVTTGLYGVCKRKKWMLICYIVGMTLSFLLLSVLNIQGVAVRPQIAEEMKEQYLGLMPLTNASKTVINGVNEIQTELQCCGLDQGYQDWGYNISESCLCVEDAVNPCVAAPRNSSLFENTKTEDPIMIYKEPCVTYLAAHAIFAVDVLLGVILCMLLLWLSSVVLCVIILCQMNRKDDTPAVVYSPEAKAGNYSVLSDDAELT</sequence>
<evidence type="ECO:0000313" key="6">
    <source>
        <dbReference type="Ensembl" id="ENSNMLP00000009014.1"/>
    </source>
</evidence>
<evidence type="ECO:0000256" key="4">
    <source>
        <dbReference type="ARBA" id="ARBA00023136"/>
    </source>
</evidence>
<feature type="transmembrane region" description="Helical" evidence="5">
    <location>
        <begin position="79"/>
        <end position="102"/>
    </location>
</feature>
<proteinExistence type="predicted"/>
<dbReference type="Gene3D" id="1.10.1450.10">
    <property type="entry name" value="Tetraspanin"/>
    <property type="match status" value="1"/>
</dbReference>
<dbReference type="SUPFAM" id="SSF48652">
    <property type="entry name" value="Tetraspanin"/>
    <property type="match status" value="1"/>
</dbReference>
<feature type="transmembrane region" description="Helical" evidence="5">
    <location>
        <begin position="199"/>
        <end position="232"/>
    </location>
</feature>
<name>A0A8C6WI48_9GOBI</name>
<dbReference type="GO" id="GO:0016020">
    <property type="term" value="C:membrane"/>
    <property type="evidence" value="ECO:0007669"/>
    <property type="project" value="UniProtKB-SubCell"/>
</dbReference>
<dbReference type="Ensembl" id="ENSNMLT00000010216.1">
    <property type="protein sequence ID" value="ENSNMLP00000009014.1"/>
    <property type="gene ID" value="ENSNMLG00000006326.1"/>
</dbReference>
<evidence type="ECO:0000313" key="7">
    <source>
        <dbReference type="Proteomes" id="UP000694523"/>
    </source>
</evidence>
<keyword evidence="4 5" id="KW-0472">Membrane</keyword>
<dbReference type="AlphaFoldDB" id="A0A8C6WI48"/>
<dbReference type="InterPro" id="IPR008952">
    <property type="entry name" value="Tetraspanin_EC2_sf"/>
</dbReference>
<comment type="subcellular location">
    <subcellularLocation>
        <location evidence="1">Membrane</location>
        <topology evidence="1">Multi-pass membrane protein</topology>
    </subcellularLocation>
</comment>
<keyword evidence="7" id="KW-1185">Reference proteome</keyword>
<evidence type="ECO:0008006" key="8">
    <source>
        <dbReference type="Google" id="ProtNLM"/>
    </source>
</evidence>
<feature type="transmembrane region" description="Helical" evidence="5">
    <location>
        <begin position="52"/>
        <end position="72"/>
    </location>
</feature>
<evidence type="ECO:0000256" key="1">
    <source>
        <dbReference type="ARBA" id="ARBA00004141"/>
    </source>
</evidence>
<dbReference type="Proteomes" id="UP000694523">
    <property type="component" value="Unplaced"/>
</dbReference>
<feature type="transmembrane region" description="Helical" evidence="5">
    <location>
        <begin position="12"/>
        <end position="32"/>
    </location>
</feature>
<accession>A0A8C6WI48</accession>
<protein>
    <recommendedName>
        <fullName evidence="8">Tetraspanin</fullName>
    </recommendedName>
</protein>
<keyword evidence="2 5" id="KW-0812">Transmembrane</keyword>